<proteinExistence type="predicted"/>
<evidence type="ECO:0000313" key="1">
    <source>
        <dbReference type="EMBL" id="MCB2407766.1"/>
    </source>
</evidence>
<gene>
    <name evidence="1" type="ORF">LGH74_07240</name>
</gene>
<dbReference type="EMBL" id="JAJADR010000002">
    <property type="protein sequence ID" value="MCB2407766.1"/>
    <property type="molecule type" value="Genomic_DNA"/>
</dbReference>
<dbReference type="RefSeq" id="WP_226173955.1">
    <property type="nucleotide sequence ID" value="NZ_JAJADR010000002.1"/>
</dbReference>
<evidence type="ECO:0000313" key="2">
    <source>
        <dbReference type="Proteomes" id="UP001165296"/>
    </source>
</evidence>
<protein>
    <recommendedName>
        <fullName evidence="3">XRE family transcriptional regulator</fullName>
    </recommendedName>
</protein>
<comment type="caution">
    <text evidence="1">The sequence shown here is derived from an EMBL/GenBank/DDBJ whole genome shotgun (WGS) entry which is preliminary data.</text>
</comment>
<keyword evidence="2" id="KW-1185">Reference proteome</keyword>
<organism evidence="1 2">
    <name type="scientific">Hymenobacter lucidus</name>
    <dbReference type="NCBI Taxonomy" id="2880930"/>
    <lineage>
        <taxon>Bacteria</taxon>
        <taxon>Pseudomonadati</taxon>
        <taxon>Bacteroidota</taxon>
        <taxon>Cytophagia</taxon>
        <taxon>Cytophagales</taxon>
        <taxon>Hymenobacteraceae</taxon>
        <taxon>Hymenobacter</taxon>
    </lineage>
</organism>
<name>A0ABS8AST2_9BACT</name>
<reference evidence="1" key="1">
    <citation type="submission" date="2021-10" db="EMBL/GenBank/DDBJ databases">
        <authorList>
            <person name="Dean J.D."/>
            <person name="Kim M.K."/>
            <person name="Newey C.N."/>
            <person name="Stoker T.S."/>
            <person name="Thompson D.W."/>
            <person name="Grose J.H."/>
        </authorList>
    </citation>
    <scope>NUCLEOTIDE SEQUENCE</scope>
    <source>
        <strain evidence="1">BT178</strain>
    </source>
</reference>
<accession>A0ABS8AST2</accession>
<evidence type="ECO:0008006" key="3">
    <source>
        <dbReference type="Google" id="ProtNLM"/>
    </source>
</evidence>
<dbReference type="Proteomes" id="UP001165296">
    <property type="component" value="Unassembled WGS sequence"/>
</dbReference>
<sequence length="184" mass="20552">MSQYIRTRLSLTQERLANWLGIPRASLALAERDHQPLPYAAGVQLARLLLALHGQVFDPAGNRPAPPPLPIPLPEQKPLLKRIRYCEHHAARLRRKVEMMRTIVEAYETRLAVLPALWAWTGEVRNPALEKTWLALLEGEAMSALLDTYGAGPQKLLEARIAGLEREAEVLRELVEKLPAAPAG</sequence>